<dbReference type="GO" id="GO:0016787">
    <property type="term" value="F:hydrolase activity"/>
    <property type="evidence" value="ECO:0007669"/>
    <property type="project" value="UniProtKB-KW"/>
</dbReference>
<dbReference type="SUPFAM" id="SSF53474">
    <property type="entry name" value="alpha/beta-Hydrolases"/>
    <property type="match status" value="1"/>
</dbReference>
<reference evidence="3" key="1">
    <citation type="journal article" date="2021" name="J Fungi (Basel)">
        <title>Virulence traits and population genomics of the black yeast Aureobasidium melanogenum.</title>
        <authorList>
            <person name="Cernosa A."/>
            <person name="Sun X."/>
            <person name="Gostincar C."/>
            <person name="Fang C."/>
            <person name="Gunde-Cimerman N."/>
            <person name="Song Z."/>
        </authorList>
    </citation>
    <scope>NUCLEOTIDE SEQUENCE</scope>
    <source>
        <strain evidence="3">EXF-9911</strain>
    </source>
</reference>
<dbReference type="GO" id="GO:0005737">
    <property type="term" value="C:cytoplasm"/>
    <property type="evidence" value="ECO:0007669"/>
    <property type="project" value="TreeGrafter"/>
</dbReference>
<dbReference type="Pfam" id="PF03959">
    <property type="entry name" value="FSH1"/>
    <property type="match status" value="1"/>
</dbReference>
<evidence type="ECO:0000256" key="1">
    <source>
        <dbReference type="ARBA" id="ARBA00022801"/>
    </source>
</evidence>
<dbReference type="InterPro" id="IPR029058">
    <property type="entry name" value="AB_hydrolase_fold"/>
</dbReference>
<accession>A0A9P8JEQ9</accession>
<name>A0A9P8JEQ9_AURME</name>
<dbReference type="Gene3D" id="3.40.50.1820">
    <property type="entry name" value="alpha/beta hydrolase"/>
    <property type="match status" value="1"/>
</dbReference>
<feature type="non-terminal residue" evidence="3">
    <location>
        <position position="275"/>
    </location>
</feature>
<sequence length="275" mass="30205">MKILCLHGKGTSASILEKQTAAFRRHLGALAPEIQFVFDFIDGPLAADPAPAIDKFFKGPYYSFYPSASSDNLRSAHTWLLKVLEKQGPYDGVLAFSQGCALAAILMLEIQAASKAQPFKFAIFICGGIPLSYLAEKGYKVEEEAKQYDEQARLALSSQASLDALLQNGSQRWTQNFTPLNHHQHSNSQQSPPAIIFGLDIAQVADVHKIPIPTVHIYGNRDPRMGSALQLAGMCRPDKTRVACHSGGHDIPRTSEVSDMIARLILWAVTENEKE</sequence>
<proteinExistence type="predicted"/>
<protein>
    <recommendedName>
        <fullName evidence="2">Serine hydrolase domain-containing protein</fullName>
    </recommendedName>
</protein>
<dbReference type="InterPro" id="IPR050593">
    <property type="entry name" value="LovG"/>
</dbReference>
<dbReference type="PANTHER" id="PTHR48070">
    <property type="entry name" value="ESTERASE OVCA2"/>
    <property type="match status" value="1"/>
</dbReference>
<reference evidence="3" key="2">
    <citation type="submission" date="2021-08" db="EMBL/GenBank/DDBJ databases">
        <authorList>
            <person name="Gostincar C."/>
            <person name="Sun X."/>
            <person name="Song Z."/>
            <person name="Gunde-Cimerman N."/>
        </authorList>
    </citation>
    <scope>NUCLEOTIDE SEQUENCE</scope>
    <source>
        <strain evidence="3">EXF-9911</strain>
    </source>
</reference>
<feature type="domain" description="Serine hydrolase" evidence="2">
    <location>
        <begin position="1"/>
        <end position="260"/>
    </location>
</feature>
<dbReference type="PANTHER" id="PTHR48070:SF7">
    <property type="entry name" value="SERINE HYDROLASE FSH DOMAIN-CONTAINING PROTEIN-RELATED"/>
    <property type="match status" value="1"/>
</dbReference>
<dbReference type="InterPro" id="IPR005645">
    <property type="entry name" value="FSH-like_dom"/>
</dbReference>
<organism evidence="3 4">
    <name type="scientific">Aureobasidium melanogenum</name>
    <name type="common">Aureobasidium pullulans var. melanogenum</name>
    <dbReference type="NCBI Taxonomy" id="46634"/>
    <lineage>
        <taxon>Eukaryota</taxon>
        <taxon>Fungi</taxon>
        <taxon>Dikarya</taxon>
        <taxon>Ascomycota</taxon>
        <taxon>Pezizomycotina</taxon>
        <taxon>Dothideomycetes</taxon>
        <taxon>Dothideomycetidae</taxon>
        <taxon>Dothideales</taxon>
        <taxon>Saccotheciaceae</taxon>
        <taxon>Aureobasidium</taxon>
    </lineage>
</organism>
<evidence type="ECO:0000313" key="3">
    <source>
        <dbReference type="EMBL" id="KAG9698934.1"/>
    </source>
</evidence>
<dbReference type="EMBL" id="JAHFXF010000043">
    <property type="protein sequence ID" value="KAG9698934.1"/>
    <property type="molecule type" value="Genomic_DNA"/>
</dbReference>
<evidence type="ECO:0000259" key="2">
    <source>
        <dbReference type="Pfam" id="PF03959"/>
    </source>
</evidence>
<comment type="caution">
    <text evidence="3">The sequence shown here is derived from an EMBL/GenBank/DDBJ whole genome shotgun (WGS) entry which is preliminary data.</text>
</comment>
<dbReference type="Proteomes" id="UP000779574">
    <property type="component" value="Unassembled WGS sequence"/>
</dbReference>
<dbReference type="OrthoDB" id="2094269at2759"/>
<dbReference type="AlphaFoldDB" id="A0A9P8JEQ9"/>
<dbReference type="GO" id="GO:0005634">
    <property type="term" value="C:nucleus"/>
    <property type="evidence" value="ECO:0007669"/>
    <property type="project" value="TreeGrafter"/>
</dbReference>
<keyword evidence="1" id="KW-0378">Hydrolase</keyword>
<dbReference type="GO" id="GO:0019748">
    <property type="term" value="P:secondary metabolic process"/>
    <property type="evidence" value="ECO:0007669"/>
    <property type="project" value="TreeGrafter"/>
</dbReference>
<gene>
    <name evidence="3" type="ORF">KCU76_g1874</name>
</gene>
<evidence type="ECO:0000313" key="4">
    <source>
        <dbReference type="Proteomes" id="UP000779574"/>
    </source>
</evidence>